<name>A0A822YGS9_NELNU</name>
<reference evidence="3 4" key="1">
    <citation type="journal article" date="2020" name="Mol. Biol. Evol.">
        <title>Distinct Expression and Methylation Patterns for Genes with Different Fates following a Single Whole-Genome Duplication in Flowering Plants.</title>
        <authorList>
            <person name="Shi T."/>
            <person name="Rahmani R.S."/>
            <person name="Gugger P.F."/>
            <person name="Wang M."/>
            <person name="Li H."/>
            <person name="Zhang Y."/>
            <person name="Li Z."/>
            <person name="Wang Q."/>
            <person name="Van de Peer Y."/>
            <person name="Marchal K."/>
            <person name="Chen J."/>
        </authorList>
    </citation>
    <scope>NUCLEOTIDE SEQUENCE [LARGE SCALE GENOMIC DNA]</scope>
    <source>
        <tissue evidence="3">Leaf</tissue>
    </source>
</reference>
<comment type="caution">
    <text evidence="3">The sequence shown here is derived from an EMBL/GenBank/DDBJ whole genome shotgun (WGS) entry which is preliminary data.</text>
</comment>
<evidence type="ECO:0000313" key="4">
    <source>
        <dbReference type="Proteomes" id="UP000607653"/>
    </source>
</evidence>
<keyword evidence="4" id="KW-1185">Reference proteome</keyword>
<protein>
    <submittedName>
        <fullName evidence="3">Uncharacterized protein</fullName>
    </submittedName>
</protein>
<evidence type="ECO:0000256" key="1">
    <source>
        <dbReference type="SAM" id="MobiDB-lite"/>
    </source>
</evidence>
<organism evidence="3 4">
    <name type="scientific">Nelumbo nucifera</name>
    <name type="common">Sacred lotus</name>
    <dbReference type="NCBI Taxonomy" id="4432"/>
    <lineage>
        <taxon>Eukaryota</taxon>
        <taxon>Viridiplantae</taxon>
        <taxon>Streptophyta</taxon>
        <taxon>Embryophyta</taxon>
        <taxon>Tracheophyta</taxon>
        <taxon>Spermatophyta</taxon>
        <taxon>Magnoliopsida</taxon>
        <taxon>Proteales</taxon>
        <taxon>Nelumbonaceae</taxon>
        <taxon>Nelumbo</taxon>
    </lineage>
</organism>
<dbReference type="EMBL" id="DUZY01000003">
    <property type="protein sequence ID" value="DAD31642.1"/>
    <property type="molecule type" value="Genomic_DNA"/>
</dbReference>
<evidence type="ECO:0000313" key="3">
    <source>
        <dbReference type="EMBL" id="DAD31642.1"/>
    </source>
</evidence>
<sequence length="69" mass="7691">MSLLTRLLMLLIGVVALLATPSLGDYYKPPPYKKPPIYKYPPIKKPPPVYHKPPSYGHFPGHPPTSVNP</sequence>
<feature type="region of interest" description="Disordered" evidence="1">
    <location>
        <begin position="49"/>
        <end position="69"/>
    </location>
</feature>
<evidence type="ECO:0000256" key="2">
    <source>
        <dbReference type="SAM" id="SignalP"/>
    </source>
</evidence>
<feature type="signal peptide" evidence="2">
    <location>
        <begin position="1"/>
        <end position="24"/>
    </location>
</feature>
<gene>
    <name evidence="3" type="ORF">HUJ06_010493</name>
</gene>
<proteinExistence type="predicted"/>
<keyword evidence="2" id="KW-0732">Signal</keyword>
<feature type="chain" id="PRO_5032597162" evidence="2">
    <location>
        <begin position="25"/>
        <end position="69"/>
    </location>
</feature>
<accession>A0A822YGS9</accession>
<dbReference type="Proteomes" id="UP000607653">
    <property type="component" value="Unassembled WGS sequence"/>
</dbReference>
<dbReference type="AlphaFoldDB" id="A0A822YGS9"/>